<evidence type="ECO:0000256" key="3">
    <source>
        <dbReference type="ARBA" id="ARBA00023054"/>
    </source>
</evidence>
<dbReference type="AlphaFoldDB" id="A0A5E4QTN1"/>
<evidence type="ECO:0000256" key="2">
    <source>
        <dbReference type="ARBA" id="ARBA00022553"/>
    </source>
</evidence>
<evidence type="ECO:0000313" key="6">
    <source>
        <dbReference type="Proteomes" id="UP000324832"/>
    </source>
</evidence>
<name>A0A5E4QTN1_9NEOP</name>
<dbReference type="GO" id="GO:0030424">
    <property type="term" value="C:axon"/>
    <property type="evidence" value="ECO:0007669"/>
    <property type="project" value="TreeGrafter"/>
</dbReference>
<evidence type="ECO:0000256" key="4">
    <source>
        <dbReference type="SAM" id="MobiDB-lite"/>
    </source>
</evidence>
<dbReference type="Proteomes" id="UP000324832">
    <property type="component" value="Unassembled WGS sequence"/>
</dbReference>
<evidence type="ECO:0000313" key="5">
    <source>
        <dbReference type="EMBL" id="VVD00948.1"/>
    </source>
</evidence>
<feature type="region of interest" description="Disordered" evidence="4">
    <location>
        <begin position="17"/>
        <end position="39"/>
    </location>
</feature>
<sequence length="79" mass="9049">MKNTFISLLLALQNKREQYSAEKKKRGPPRSPHASETSEPKYLTTVILFQSEYGQPDNQTLQILIKILKAINKDSPTVY</sequence>
<proteinExistence type="inferred from homology"/>
<organism evidence="5 6">
    <name type="scientific">Leptidea sinapis</name>
    <dbReference type="NCBI Taxonomy" id="189913"/>
    <lineage>
        <taxon>Eukaryota</taxon>
        <taxon>Metazoa</taxon>
        <taxon>Ecdysozoa</taxon>
        <taxon>Arthropoda</taxon>
        <taxon>Hexapoda</taxon>
        <taxon>Insecta</taxon>
        <taxon>Pterygota</taxon>
        <taxon>Neoptera</taxon>
        <taxon>Endopterygota</taxon>
        <taxon>Lepidoptera</taxon>
        <taxon>Glossata</taxon>
        <taxon>Ditrysia</taxon>
        <taxon>Papilionoidea</taxon>
        <taxon>Pieridae</taxon>
        <taxon>Dismorphiinae</taxon>
        <taxon>Leptidea</taxon>
    </lineage>
</organism>
<accession>A0A5E4QTN1</accession>
<keyword evidence="2" id="KW-0597">Phosphoprotein</keyword>
<dbReference type="GO" id="GO:0005737">
    <property type="term" value="C:cytoplasm"/>
    <property type="evidence" value="ECO:0007669"/>
    <property type="project" value="TreeGrafter"/>
</dbReference>
<protein>
    <submittedName>
        <fullName evidence="5">Uncharacterized protein</fullName>
    </submittedName>
</protein>
<keyword evidence="6" id="KW-1185">Reference proteome</keyword>
<dbReference type="PANTHER" id="PTHR12394:SF12">
    <property type="entry name" value="LD08195P"/>
    <property type="match status" value="1"/>
</dbReference>
<reference evidence="5 6" key="1">
    <citation type="submission" date="2017-07" db="EMBL/GenBank/DDBJ databases">
        <authorList>
            <person name="Talla V."/>
            <person name="Backstrom N."/>
        </authorList>
    </citation>
    <scope>NUCLEOTIDE SEQUENCE [LARGE SCALE GENOMIC DNA]</scope>
</reference>
<dbReference type="InterPro" id="IPR011680">
    <property type="entry name" value="FEZ"/>
</dbReference>
<gene>
    <name evidence="5" type="ORF">LSINAPIS_LOCUS11482</name>
</gene>
<dbReference type="EMBL" id="FZQP02005088">
    <property type="protein sequence ID" value="VVD00948.1"/>
    <property type="molecule type" value="Genomic_DNA"/>
</dbReference>
<comment type="similarity">
    <text evidence="1">Belongs to the zygin family.</text>
</comment>
<dbReference type="PANTHER" id="PTHR12394">
    <property type="entry name" value="ZYGIN"/>
    <property type="match status" value="1"/>
</dbReference>
<evidence type="ECO:0000256" key="1">
    <source>
        <dbReference type="ARBA" id="ARBA00006788"/>
    </source>
</evidence>
<keyword evidence="3" id="KW-0175">Coiled coil</keyword>